<gene>
    <name evidence="1" type="ORF">E0H75_34825</name>
</gene>
<dbReference type="OrthoDB" id="5122614at2"/>
<evidence type="ECO:0000313" key="1">
    <source>
        <dbReference type="EMBL" id="TCC44733.1"/>
    </source>
</evidence>
<dbReference type="Proteomes" id="UP000293342">
    <property type="component" value="Unassembled WGS sequence"/>
</dbReference>
<name>A0A4R0JD17_9ACTN</name>
<reference evidence="1 2" key="1">
    <citation type="submission" date="2019-02" db="EMBL/GenBank/DDBJ databases">
        <title>Kribbella capetownensis sp. nov. and Kribbella speibonae sp. nov., isolated from soil.</title>
        <authorList>
            <person name="Curtis S.M."/>
            <person name="Norton I."/>
            <person name="Everest G.J."/>
            <person name="Meyers P.R."/>
        </authorList>
    </citation>
    <scope>NUCLEOTIDE SEQUENCE [LARGE SCALE GENOMIC DNA]</scope>
    <source>
        <strain evidence="1 2">YM53</strain>
    </source>
</reference>
<organism evidence="1 2">
    <name type="scientific">Kribbella capetownensis</name>
    <dbReference type="NCBI Taxonomy" id="1572659"/>
    <lineage>
        <taxon>Bacteria</taxon>
        <taxon>Bacillati</taxon>
        <taxon>Actinomycetota</taxon>
        <taxon>Actinomycetes</taxon>
        <taxon>Propionibacteriales</taxon>
        <taxon>Kribbellaceae</taxon>
        <taxon>Kribbella</taxon>
    </lineage>
</organism>
<dbReference type="SUPFAM" id="SSF54909">
    <property type="entry name" value="Dimeric alpha+beta barrel"/>
    <property type="match status" value="1"/>
</dbReference>
<keyword evidence="2" id="KW-1185">Reference proteome</keyword>
<sequence>MAKETVICTYRVRAADEDRFREVLGGHWATLRGLGFVTEERATVFRSVDEPTYVEIFTWVDGGFARAHEHPDVLTLWERMDPLLEERDGQPKWDFPHYLPQDLAQDLPA</sequence>
<dbReference type="RefSeq" id="WP_131517955.1">
    <property type="nucleotide sequence ID" value="NZ_SJKD01000009.1"/>
</dbReference>
<dbReference type="AlphaFoldDB" id="A0A4R0JD17"/>
<accession>A0A4R0JD17</accession>
<dbReference type="EMBL" id="SJKD01000009">
    <property type="protein sequence ID" value="TCC44733.1"/>
    <property type="molecule type" value="Genomic_DNA"/>
</dbReference>
<evidence type="ECO:0000313" key="2">
    <source>
        <dbReference type="Proteomes" id="UP000293342"/>
    </source>
</evidence>
<comment type="caution">
    <text evidence="1">The sequence shown here is derived from an EMBL/GenBank/DDBJ whole genome shotgun (WGS) entry which is preliminary data.</text>
</comment>
<evidence type="ECO:0008006" key="3">
    <source>
        <dbReference type="Google" id="ProtNLM"/>
    </source>
</evidence>
<dbReference type="InterPro" id="IPR011008">
    <property type="entry name" value="Dimeric_a/b-barrel"/>
</dbReference>
<protein>
    <recommendedName>
        <fullName evidence="3">ABM domain-containing protein</fullName>
    </recommendedName>
</protein>
<proteinExistence type="predicted"/>